<dbReference type="EMBL" id="JAVHNQ010000002">
    <property type="protein sequence ID" value="KAK6355205.1"/>
    <property type="molecule type" value="Genomic_DNA"/>
</dbReference>
<proteinExistence type="inferred from homology"/>
<accession>A0AAV9V8J4</accession>
<evidence type="ECO:0008006" key="4">
    <source>
        <dbReference type="Google" id="ProtNLM"/>
    </source>
</evidence>
<dbReference type="PANTHER" id="PTHR21024:SF0">
    <property type="entry name" value="ELECTRON TRANSFER FLAVOPROTEIN REGULATORY FACTOR 1"/>
    <property type="match status" value="1"/>
</dbReference>
<gene>
    <name evidence="2" type="ORF">TWF696_004322</name>
</gene>
<evidence type="ECO:0000256" key="1">
    <source>
        <dbReference type="ARBA" id="ARBA00009508"/>
    </source>
</evidence>
<reference evidence="2 3" key="1">
    <citation type="submission" date="2019-10" db="EMBL/GenBank/DDBJ databases">
        <authorList>
            <person name="Palmer J.M."/>
        </authorList>
    </citation>
    <scope>NUCLEOTIDE SEQUENCE [LARGE SCALE GENOMIC DNA]</scope>
    <source>
        <strain evidence="2 3">TWF696</strain>
    </source>
</reference>
<evidence type="ECO:0000313" key="2">
    <source>
        <dbReference type="EMBL" id="KAK6355205.1"/>
    </source>
</evidence>
<evidence type="ECO:0000313" key="3">
    <source>
        <dbReference type="Proteomes" id="UP001375240"/>
    </source>
</evidence>
<keyword evidence="3" id="KW-1185">Reference proteome</keyword>
<dbReference type="CDD" id="cd20265">
    <property type="entry name" value="Complex1_LYR_ETFRF1_LYRM5"/>
    <property type="match status" value="1"/>
</dbReference>
<organism evidence="2 3">
    <name type="scientific">Orbilia brochopaga</name>
    <dbReference type="NCBI Taxonomy" id="3140254"/>
    <lineage>
        <taxon>Eukaryota</taxon>
        <taxon>Fungi</taxon>
        <taxon>Dikarya</taxon>
        <taxon>Ascomycota</taxon>
        <taxon>Pezizomycotina</taxon>
        <taxon>Orbiliomycetes</taxon>
        <taxon>Orbiliales</taxon>
        <taxon>Orbiliaceae</taxon>
        <taxon>Orbilia</taxon>
    </lineage>
</organism>
<sequence>MSTLRHEVLAIYKDLLYLGRRYPLGYPYFRTRCHAAFARNSALTDDAEIRRGIERAAYVKREIEALYSLTKYRAMKQRYG</sequence>
<dbReference type="GO" id="GO:0090324">
    <property type="term" value="P:negative regulation of oxidative phosphorylation"/>
    <property type="evidence" value="ECO:0007669"/>
    <property type="project" value="InterPro"/>
</dbReference>
<comment type="similarity">
    <text evidence="1">Belongs to the complex I LYR family.</text>
</comment>
<dbReference type="InterPro" id="IPR045296">
    <property type="entry name" value="Complex1_LYR_ETFRF1_LYRM5"/>
</dbReference>
<dbReference type="PANTHER" id="PTHR21024">
    <property type="entry name" value="GROWTH HORMONE-INDUCIBLE SOLUBLE PROTEIN-RELATED"/>
    <property type="match status" value="1"/>
</dbReference>
<dbReference type="Pfam" id="PF13233">
    <property type="entry name" value="Complex1_LYR_2"/>
    <property type="match status" value="1"/>
</dbReference>
<dbReference type="GO" id="GO:0022904">
    <property type="term" value="P:respiratory electron transport chain"/>
    <property type="evidence" value="ECO:0007669"/>
    <property type="project" value="TreeGrafter"/>
</dbReference>
<dbReference type="Proteomes" id="UP001375240">
    <property type="component" value="Unassembled WGS sequence"/>
</dbReference>
<name>A0AAV9V8J4_9PEZI</name>
<dbReference type="GO" id="GO:0005739">
    <property type="term" value="C:mitochondrion"/>
    <property type="evidence" value="ECO:0007669"/>
    <property type="project" value="TreeGrafter"/>
</dbReference>
<dbReference type="AlphaFoldDB" id="A0AAV9V8J4"/>
<dbReference type="InterPro" id="IPR052000">
    <property type="entry name" value="ETFRF1"/>
</dbReference>
<comment type="caution">
    <text evidence="2">The sequence shown here is derived from an EMBL/GenBank/DDBJ whole genome shotgun (WGS) entry which is preliminary data.</text>
</comment>
<protein>
    <recommendedName>
        <fullName evidence="4">LYR motif-containing protein 5A</fullName>
    </recommendedName>
</protein>